<dbReference type="Gene3D" id="3.30.450.260">
    <property type="entry name" value="Haem NO binding associated domain"/>
    <property type="match status" value="1"/>
</dbReference>
<dbReference type="SMART" id="SM00267">
    <property type="entry name" value="GGDEF"/>
    <property type="match status" value="1"/>
</dbReference>
<comment type="caution">
    <text evidence="2">The sequence shown here is derived from an EMBL/GenBank/DDBJ whole genome shotgun (WGS) entry which is preliminary data.</text>
</comment>
<dbReference type="PANTHER" id="PTHR46663:SF4">
    <property type="entry name" value="DIGUANYLATE CYCLASE DGCT-RELATED"/>
    <property type="match status" value="1"/>
</dbReference>
<dbReference type="Gene3D" id="3.30.70.270">
    <property type="match status" value="1"/>
</dbReference>
<evidence type="ECO:0000313" key="3">
    <source>
        <dbReference type="Proteomes" id="UP001161388"/>
    </source>
</evidence>
<dbReference type="Proteomes" id="UP001161388">
    <property type="component" value="Unassembled WGS sequence"/>
</dbReference>
<proteinExistence type="predicted"/>
<dbReference type="InterPro" id="IPR000160">
    <property type="entry name" value="GGDEF_dom"/>
</dbReference>
<dbReference type="InterPro" id="IPR043128">
    <property type="entry name" value="Rev_trsase/Diguanyl_cyclase"/>
</dbReference>
<dbReference type="PANTHER" id="PTHR46663">
    <property type="entry name" value="DIGUANYLATE CYCLASE DGCT-RELATED"/>
    <property type="match status" value="1"/>
</dbReference>
<dbReference type="SUPFAM" id="SSF55073">
    <property type="entry name" value="Nucleotide cyclase"/>
    <property type="match status" value="1"/>
</dbReference>
<dbReference type="RefSeq" id="WP_284372968.1">
    <property type="nucleotide sequence ID" value="NZ_BSNL01000001.1"/>
</dbReference>
<keyword evidence="3" id="KW-1185">Reference proteome</keyword>
<accession>A0ABQ5VJ65</accession>
<evidence type="ECO:0000313" key="2">
    <source>
        <dbReference type="EMBL" id="GLQ27163.1"/>
    </source>
</evidence>
<dbReference type="Pfam" id="PF00990">
    <property type="entry name" value="GGDEF"/>
    <property type="match status" value="1"/>
</dbReference>
<organism evidence="2 3">
    <name type="scientific">Sulfitobacter pacificus</name>
    <dbReference type="NCBI Taxonomy" id="1499314"/>
    <lineage>
        <taxon>Bacteria</taxon>
        <taxon>Pseudomonadati</taxon>
        <taxon>Pseudomonadota</taxon>
        <taxon>Alphaproteobacteria</taxon>
        <taxon>Rhodobacterales</taxon>
        <taxon>Roseobacteraceae</taxon>
        <taxon>Sulfitobacter</taxon>
    </lineage>
</organism>
<gene>
    <name evidence="2" type="ORF">GCM10007927_19660</name>
</gene>
<protein>
    <submittedName>
        <fullName evidence="2">GGDEF domain-containing protein</fullName>
    </submittedName>
</protein>
<dbReference type="InterPro" id="IPR052163">
    <property type="entry name" value="DGC-Regulatory_Protein"/>
</dbReference>
<dbReference type="EMBL" id="BSNL01000001">
    <property type="protein sequence ID" value="GLQ27163.1"/>
    <property type="molecule type" value="Genomic_DNA"/>
</dbReference>
<dbReference type="InterPro" id="IPR029787">
    <property type="entry name" value="Nucleotide_cyclase"/>
</dbReference>
<sequence length="344" mass="37301">MSSAKEVSALDVLCPMHLILGPSGHILHAGPTLCKMRKGQGLSGQRFLEVFEVKRPRALNCMADLMSDEPQKLRLKLRAAPHTAFKGVLVPAKEGDGTMIVNLSFGISILDGVRDFALTNADFAATDLAIEMLYLIEAKTAAMEASYNLNSKLQGAKIAAEEQAYTDTLTGLKNRRALDTVLTRLLSASNSFAVMHIDLDYFKTVNDTLGHAAGDHVLQHVARIMVDETRSRDLVARVGGDEFTLVLPEVRDEGTLRRVGRRIIERLEVPIPYDGTDCRISASIGTVWIQPGESPSMEDLLSNADVALYASKHAGRATQTLYTPDLRDAANAIGAPAARAPRPA</sequence>
<dbReference type="PROSITE" id="PS50887">
    <property type="entry name" value="GGDEF"/>
    <property type="match status" value="1"/>
</dbReference>
<reference evidence="2" key="2">
    <citation type="submission" date="2023-01" db="EMBL/GenBank/DDBJ databases">
        <title>Draft genome sequence of Sulfitobacter pacificus strain NBRC 109915.</title>
        <authorList>
            <person name="Sun Q."/>
            <person name="Mori K."/>
        </authorList>
    </citation>
    <scope>NUCLEOTIDE SEQUENCE</scope>
    <source>
        <strain evidence="2">NBRC 109915</strain>
    </source>
</reference>
<evidence type="ECO:0000259" key="1">
    <source>
        <dbReference type="PROSITE" id="PS50887"/>
    </source>
</evidence>
<feature type="domain" description="GGDEF" evidence="1">
    <location>
        <begin position="190"/>
        <end position="324"/>
    </location>
</feature>
<dbReference type="CDD" id="cd01949">
    <property type="entry name" value="GGDEF"/>
    <property type="match status" value="1"/>
</dbReference>
<dbReference type="NCBIfam" id="TIGR00254">
    <property type="entry name" value="GGDEF"/>
    <property type="match status" value="1"/>
</dbReference>
<reference evidence="2" key="1">
    <citation type="journal article" date="2014" name="Int. J. Syst. Evol. Microbiol.">
        <title>Complete genome of a new Firmicutes species belonging to the dominant human colonic microbiota ('Ruminococcus bicirculans') reveals two chromosomes and a selective capacity to utilize plant glucans.</title>
        <authorList>
            <consortium name="NISC Comparative Sequencing Program"/>
            <person name="Wegmann U."/>
            <person name="Louis P."/>
            <person name="Goesmann A."/>
            <person name="Henrissat B."/>
            <person name="Duncan S.H."/>
            <person name="Flint H.J."/>
        </authorList>
    </citation>
    <scope>NUCLEOTIDE SEQUENCE</scope>
    <source>
        <strain evidence="2">NBRC 109915</strain>
    </source>
</reference>
<name>A0ABQ5VJ65_9RHOB</name>
<dbReference type="InterPro" id="IPR042463">
    <property type="entry name" value="HNOB_dom_associated_sf"/>
</dbReference>